<comment type="subcellular location">
    <subcellularLocation>
        <location evidence="1">Cell membrane</location>
        <topology evidence="1">Single-pass type I membrane protein</topology>
    </subcellularLocation>
</comment>
<dbReference type="Pfam" id="PF00028">
    <property type="entry name" value="Cadherin"/>
    <property type="match status" value="2"/>
</dbReference>
<evidence type="ECO:0000313" key="16">
    <source>
        <dbReference type="EMBL" id="CAF1573199.1"/>
    </source>
</evidence>
<dbReference type="Proteomes" id="UP000663855">
    <property type="component" value="Unassembled WGS sequence"/>
</dbReference>
<reference evidence="16" key="1">
    <citation type="submission" date="2021-02" db="EMBL/GenBank/DDBJ databases">
        <authorList>
            <person name="Nowell W R."/>
        </authorList>
    </citation>
    <scope>NUCLEOTIDE SEQUENCE</scope>
</reference>
<evidence type="ECO:0000256" key="14">
    <source>
        <dbReference type="SAM" id="Phobius"/>
    </source>
</evidence>
<dbReference type="CDD" id="cd11304">
    <property type="entry name" value="Cadherin_repeat"/>
    <property type="match status" value="2"/>
</dbReference>
<keyword evidence="5" id="KW-0732">Signal</keyword>
<organism evidence="16 17">
    <name type="scientific">Rotaria magnacalcarata</name>
    <dbReference type="NCBI Taxonomy" id="392030"/>
    <lineage>
        <taxon>Eukaryota</taxon>
        <taxon>Metazoa</taxon>
        <taxon>Spiralia</taxon>
        <taxon>Gnathifera</taxon>
        <taxon>Rotifera</taxon>
        <taxon>Eurotatoria</taxon>
        <taxon>Bdelloidea</taxon>
        <taxon>Philodinida</taxon>
        <taxon>Philodinidae</taxon>
        <taxon>Rotaria</taxon>
    </lineage>
</organism>
<dbReference type="PANTHER" id="PTHR24028:SF146">
    <property type="entry name" value="CADHERIN 96CB, ISOFORM D-RELATED"/>
    <property type="match status" value="1"/>
</dbReference>
<dbReference type="PRINTS" id="PR00205">
    <property type="entry name" value="CADHERIN"/>
</dbReference>
<dbReference type="PANTHER" id="PTHR24028">
    <property type="entry name" value="CADHERIN-87A"/>
    <property type="match status" value="1"/>
</dbReference>
<dbReference type="InterPro" id="IPR020894">
    <property type="entry name" value="Cadherin_CS"/>
</dbReference>
<evidence type="ECO:0000256" key="8">
    <source>
        <dbReference type="ARBA" id="ARBA00022989"/>
    </source>
</evidence>
<evidence type="ECO:0000259" key="15">
    <source>
        <dbReference type="PROSITE" id="PS50268"/>
    </source>
</evidence>
<keyword evidence="9 14" id="KW-0472">Membrane</keyword>
<feature type="domain" description="Cadherin" evidence="15">
    <location>
        <begin position="342"/>
        <end position="447"/>
    </location>
</feature>
<protein>
    <recommendedName>
        <fullName evidence="15">Cadherin domain-containing protein</fullName>
    </recommendedName>
</protein>
<dbReference type="EMBL" id="CAJNOV010015462">
    <property type="protein sequence ID" value="CAF1573199.1"/>
    <property type="molecule type" value="Genomic_DNA"/>
</dbReference>
<proteinExistence type="predicted"/>
<dbReference type="Gene3D" id="2.60.40.60">
    <property type="entry name" value="Cadherins"/>
    <property type="match status" value="4"/>
</dbReference>
<dbReference type="SUPFAM" id="SSF49313">
    <property type="entry name" value="Cadherin-like"/>
    <property type="match status" value="3"/>
</dbReference>
<dbReference type="FunFam" id="2.60.40.60:FF:000013">
    <property type="entry name" value="Cadherin EGF LAG seven-pass G-type receptor"/>
    <property type="match status" value="1"/>
</dbReference>
<keyword evidence="3" id="KW-0245">EGF-like domain</keyword>
<keyword evidence="2" id="KW-1003">Cell membrane</keyword>
<evidence type="ECO:0000256" key="9">
    <source>
        <dbReference type="ARBA" id="ARBA00023136"/>
    </source>
</evidence>
<accession>A0A815YN08</accession>
<evidence type="ECO:0000256" key="3">
    <source>
        <dbReference type="ARBA" id="ARBA00022536"/>
    </source>
</evidence>
<dbReference type="AlphaFoldDB" id="A0A815YN08"/>
<evidence type="ECO:0000256" key="2">
    <source>
        <dbReference type="ARBA" id="ARBA00022475"/>
    </source>
</evidence>
<gene>
    <name evidence="16" type="ORF">CJN711_LOCUS32146</name>
</gene>
<dbReference type="PROSITE" id="PS00232">
    <property type="entry name" value="CADHERIN_1"/>
    <property type="match status" value="2"/>
</dbReference>
<evidence type="ECO:0000313" key="17">
    <source>
        <dbReference type="Proteomes" id="UP000663855"/>
    </source>
</evidence>
<comment type="caution">
    <text evidence="16">The sequence shown here is derived from an EMBL/GenBank/DDBJ whole genome shotgun (WGS) entry which is preliminary data.</text>
</comment>
<keyword evidence="10" id="KW-1015">Disulfide bond</keyword>
<feature type="compositionally biased region" description="Low complexity" evidence="13">
    <location>
        <begin position="599"/>
        <end position="612"/>
    </location>
</feature>
<evidence type="ECO:0000256" key="1">
    <source>
        <dbReference type="ARBA" id="ARBA00004251"/>
    </source>
</evidence>
<dbReference type="GO" id="GO:0007156">
    <property type="term" value="P:homophilic cell adhesion via plasma membrane adhesion molecules"/>
    <property type="evidence" value="ECO:0007669"/>
    <property type="project" value="InterPro"/>
</dbReference>
<dbReference type="PROSITE" id="PS50268">
    <property type="entry name" value="CADHERIN_2"/>
    <property type="match status" value="4"/>
</dbReference>
<evidence type="ECO:0000256" key="7">
    <source>
        <dbReference type="ARBA" id="ARBA00022837"/>
    </source>
</evidence>
<keyword evidence="7 12" id="KW-0106">Calcium</keyword>
<feature type="domain" description="Cadherin" evidence="15">
    <location>
        <begin position="125"/>
        <end position="230"/>
    </location>
</feature>
<feature type="domain" description="Cadherin" evidence="15">
    <location>
        <begin position="231"/>
        <end position="333"/>
    </location>
</feature>
<evidence type="ECO:0000256" key="6">
    <source>
        <dbReference type="ARBA" id="ARBA00022737"/>
    </source>
</evidence>
<keyword evidence="11" id="KW-0325">Glycoprotein</keyword>
<feature type="domain" description="Cadherin" evidence="15">
    <location>
        <begin position="9"/>
        <end position="124"/>
    </location>
</feature>
<evidence type="ECO:0000256" key="10">
    <source>
        <dbReference type="ARBA" id="ARBA00023157"/>
    </source>
</evidence>
<sequence length="749" mass="85511">MILVYFVLIISISAYDYHNNTSRIYIHEELPPSTLVFSSVSSSDNLKWLPSSFVFQKYFYLNQNQSLFTTNEIINREEFCEKNICQCSECLINLNFLQTFSTHNVSVRTIEIIIKDINDHSPAFKKAFIQFPIAENIPIDYEIPLESAIDNDYGLLSIQNYELQPMNNNNPFILIKRSKPVLKLNRTLDREIKSHYLLKLVAYDGGQPSLSGEQNIEIIVSDVNDNVPIFDQIIYRKSIPENQQVESRIFKIYASDLDEGENARISYSIDDQSVICHIDERTGEIYLKKSLDYEKQRSYSITIKAHDHGIPQLNNYVTFIIDVTDVNDHVPNVLLAEVNGTLMDHHQINLPECKSKDVPILYIHVTDKDSGDNSRVRCTLNDTRLSLIVLTTNAYSLQISGSPLFDYELEQSVVIHLQCTDFGLPALSTSILFNIEIDDCNDNPPEIIFPLRSNKSLLIHYETTDTPFILTQFIIRDRDRFQSNLFRYSFNVLPSLNLSLTHNGTLILCSMPFITGLFTINVTVYDNGNLTNTITIPVNIQSIDDTIEMRNFSMKNTSLILLLIFFIIVFLAAILISLCFLIACLLRTKNSKLQRNSKRISSSESTNSSNERAGSSQKTTIEVFEEATNSSNRIYQYGIKRASDMKVINTSGNHQTDFGYSEKVERYLTQLDSRETVIDRDEGVYGSSDVSSDHVQQVTIRPLSISSVHSPQQAYQDSLKRFEQLYALVERRKKANLNTSSSSSDSLYV</sequence>
<keyword evidence="8 14" id="KW-1133">Transmembrane helix</keyword>
<evidence type="ECO:0000256" key="13">
    <source>
        <dbReference type="SAM" id="MobiDB-lite"/>
    </source>
</evidence>
<name>A0A815YN08_9BILA</name>
<feature type="transmembrane region" description="Helical" evidence="14">
    <location>
        <begin position="559"/>
        <end position="586"/>
    </location>
</feature>
<dbReference type="SMART" id="SM00112">
    <property type="entry name" value="CA"/>
    <property type="match status" value="3"/>
</dbReference>
<keyword evidence="4 14" id="KW-0812">Transmembrane</keyword>
<dbReference type="GO" id="GO:0005886">
    <property type="term" value="C:plasma membrane"/>
    <property type="evidence" value="ECO:0007669"/>
    <property type="project" value="UniProtKB-SubCell"/>
</dbReference>
<dbReference type="InterPro" id="IPR002126">
    <property type="entry name" value="Cadherin-like_dom"/>
</dbReference>
<evidence type="ECO:0000256" key="12">
    <source>
        <dbReference type="PROSITE-ProRule" id="PRU00043"/>
    </source>
</evidence>
<keyword evidence="6" id="KW-0677">Repeat</keyword>
<dbReference type="InterPro" id="IPR050174">
    <property type="entry name" value="Protocadherin/Cadherin-CA"/>
</dbReference>
<evidence type="ECO:0000256" key="4">
    <source>
        <dbReference type="ARBA" id="ARBA00022692"/>
    </source>
</evidence>
<dbReference type="FunFam" id="2.60.40.60:FF:000007">
    <property type="entry name" value="Protocadherin alpha 2"/>
    <property type="match status" value="1"/>
</dbReference>
<dbReference type="GO" id="GO:0005509">
    <property type="term" value="F:calcium ion binding"/>
    <property type="evidence" value="ECO:0007669"/>
    <property type="project" value="UniProtKB-UniRule"/>
</dbReference>
<feature type="region of interest" description="Disordered" evidence="13">
    <location>
        <begin position="596"/>
        <end position="620"/>
    </location>
</feature>
<evidence type="ECO:0000256" key="11">
    <source>
        <dbReference type="ARBA" id="ARBA00023180"/>
    </source>
</evidence>
<dbReference type="InterPro" id="IPR015919">
    <property type="entry name" value="Cadherin-like_sf"/>
</dbReference>
<evidence type="ECO:0000256" key="5">
    <source>
        <dbReference type="ARBA" id="ARBA00022729"/>
    </source>
</evidence>